<dbReference type="Proteomes" id="UP000887578">
    <property type="component" value="Unplaced"/>
</dbReference>
<proteinExistence type="predicted"/>
<organism evidence="1 2">
    <name type="scientific">Panagrolaimus davidi</name>
    <dbReference type="NCBI Taxonomy" id="227884"/>
    <lineage>
        <taxon>Eukaryota</taxon>
        <taxon>Metazoa</taxon>
        <taxon>Ecdysozoa</taxon>
        <taxon>Nematoda</taxon>
        <taxon>Chromadorea</taxon>
        <taxon>Rhabditida</taxon>
        <taxon>Tylenchina</taxon>
        <taxon>Panagrolaimomorpha</taxon>
        <taxon>Panagrolaimoidea</taxon>
        <taxon>Panagrolaimidae</taxon>
        <taxon>Panagrolaimus</taxon>
    </lineage>
</organism>
<evidence type="ECO:0000313" key="2">
    <source>
        <dbReference type="WBParaSite" id="PDA_v2.g27503.t1"/>
    </source>
</evidence>
<reference evidence="2" key="1">
    <citation type="submission" date="2022-11" db="UniProtKB">
        <authorList>
            <consortium name="WormBaseParasite"/>
        </authorList>
    </citation>
    <scope>IDENTIFICATION</scope>
</reference>
<evidence type="ECO:0000313" key="1">
    <source>
        <dbReference type="Proteomes" id="UP000887578"/>
    </source>
</evidence>
<protein>
    <submittedName>
        <fullName evidence="2">Uncharacterized protein</fullName>
    </submittedName>
</protein>
<dbReference type="WBParaSite" id="PDA_v2.g27503.t1">
    <property type="protein sequence ID" value="PDA_v2.g27503.t1"/>
    <property type="gene ID" value="PDA_v2.g27503"/>
</dbReference>
<dbReference type="AlphaFoldDB" id="A0A914Q8S7"/>
<sequence>MGRILGEGDYSIKCSDGYSMPALKMVLNVSSYFMHNHFTESKENEFICEHKIDVIKPVILYLHSLCFKMPKSYNLDFVDRLLDAIDFFSPEHRDEIENVIEHSLCNKFVEVSFLKFFL</sequence>
<keyword evidence="1" id="KW-1185">Reference proteome</keyword>
<accession>A0A914Q8S7</accession>
<name>A0A914Q8S7_9BILA</name>